<accession>A0ABQ1L1S8</accession>
<evidence type="ECO:0000259" key="1">
    <source>
        <dbReference type="Pfam" id="PF01636"/>
    </source>
</evidence>
<name>A0ABQ1L1S8_9SPHI</name>
<organism evidence="2 3">
    <name type="scientific">Parapedobacter defluvii</name>
    <dbReference type="NCBI Taxonomy" id="2045106"/>
    <lineage>
        <taxon>Bacteria</taxon>
        <taxon>Pseudomonadati</taxon>
        <taxon>Bacteroidota</taxon>
        <taxon>Sphingobacteriia</taxon>
        <taxon>Sphingobacteriales</taxon>
        <taxon>Sphingobacteriaceae</taxon>
        <taxon>Parapedobacter</taxon>
    </lineage>
</organism>
<evidence type="ECO:0000313" key="2">
    <source>
        <dbReference type="EMBL" id="GGC14865.1"/>
    </source>
</evidence>
<dbReference type="PANTHER" id="PTHR21310">
    <property type="entry name" value="AMINOGLYCOSIDE PHOSPHOTRANSFERASE-RELATED-RELATED"/>
    <property type="match status" value="1"/>
</dbReference>
<dbReference type="SUPFAM" id="SSF56112">
    <property type="entry name" value="Protein kinase-like (PK-like)"/>
    <property type="match status" value="1"/>
</dbReference>
<dbReference type="Pfam" id="PF01636">
    <property type="entry name" value="APH"/>
    <property type="match status" value="1"/>
</dbReference>
<comment type="caution">
    <text evidence="2">The sequence shown here is derived from an EMBL/GenBank/DDBJ whole genome shotgun (WGS) entry which is preliminary data.</text>
</comment>
<dbReference type="InterPro" id="IPR002575">
    <property type="entry name" value="Aminoglycoside_PTrfase"/>
</dbReference>
<feature type="domain" description="Aminoglycoside phosphotransferase" evidence="1">
    <location>
        <begin position="54"/>
        <end position="273"/>
    </location>
</feature>
<evidence type="ECO:0000313" key="3">
    <source>
        <dbReference type="Proteomes" id="UP000597338"/>
    </source>
</evidence>
<dbReference type="RefSeq" id="WP_188746737.1">
    <property type="nucleotide sequence ID" value="NZ_BMIK01000001.1"/>
</dbReference>
<dbReference type="Proteomes" id="UP000597338">
    <property type="component" value="Unassembled WGS sequence"/>
</dbReference>
<dbReference type="Gene3D" id="3.30.200.150">
    <property type="match status" value="1"/>
</dbReference>
<reference evidence="3" key="1">
    <citation type="journal article" date="2019" name="Int. J. Syst. Evol. Microbiol.">
        <title>The Global Catalogue of Microorganisms (GCM) 10K type strain sequencing project: providing services to taxonomists for standard genome sequencing and annotation.</title>
        <authorList>
            <consortium name="The Broad Institute Genomics Platform"/>
            <consortium name="The Broad Institute Genome Sequencing Center for Infectious Disease"/>
            <person name="Wu L."/>
            <person name="Ma J."/>
        </authorList>
    </citation>
    <scope>NUCLEOTIDE SEQUENCE [LARGE SCALE GENOMIC DNA]</scope>
    <source>
        <strain evidence="3">CGMCC 1.15342</strain>
    </source>
</reference>
<keyword evidence="3" id="KW-1185">Reference proteome</keyword>
<gene>
    <name evidence="2" type="ORF">GCM10011386_03310</name>
</gene>
<dbReference type="EMBL" id="BMIK01000001">
    <property type="protein sequence ID" value="GGC14865.1"/>
    <property type="molecule type" value="Genomic_DNA"/>
</dbReference>
<dbReference type="Gene3D" id="3.90.1200.10">
    <property type="match status" value="1"/>
</dbReference>
<sequence length="360" mass="40916">MAGRRDIYYWKSDRIFASGNTRNTDTTPLDQLGGQVADYLSTHFKTGLMNVTPAHGQGNHITFTATYPDGDYFIRLEYGSERDNYMAIESEVMARVRALHVPCPAIYLTDVSRTAVPFAIQVMELINCRDLNHQSHGDGLDTLGIAHEIGRYIGQWQALTPEKFGLFDVETFLSAGHLQGYHASYRDYFLLNLEEHLGFLVTTEFINPSTRQHIQGLVADHASLLELDRGCLVHKDLAFWNILSDGQRICAFIDWDDAISGDPTDDLSLLACFHTGAMVSAAIRGYVEERPLPDHFEKRFWLHLLRNMIFKAVIRVRGNYFDMPDDFFMNNGTHDLKHFTLARIHSACEGLQHKKDISTL</sequence>
<dbReference type="InterPro" id="IPR051678">
    <property type="entry name" value="AGP_Transferase"/>
</dbReference>
<proteinExistence type="predicted"/>
<dbReference type="InterPro" id="IPR011009">
    <property type="entry name" value="Kinase-like_dom_sf"/>
</dbReference>
<protein>
    <recommendedName>
        <fullName evidence="1">Aminoglycoside phosphotransferase domain-containing protein</fullName>
    </recommendedName>
</protein>